<dbReference type="SUPFAM" id="SSF109998">
    <property type="entry name" value="Triger factor/SurA peptide-binding domain-like"/>
    <property type="match status" value="1"/>
</dbReference>
<gene>
    <name evidence="1" type="ORF">UFOPK3482_00437</name>
</gene>
<name>A0A6J7EPX4_9ZZZZ</name>
<sequence length="202" mass="21719">MKKILALIAAISLVTLTACGQANSAATLGDVTITQTDFQKTVATLVKEREGVDTSQMQLENGAALNRSQLRFMIITTIFDELAKELKLEISKTEMTTNRQDLVSQSGGEEQLANNLVGAQIASTNFERYIRAIIISDKLTTALKSSGIAEADISGKISELVTAKAKQLKIEINPRYGIWDNETGDVLAKDSAGDAIKSTPAN</sequence>
<dbReference type="Gene3D" id="1.10.4030.10">
    <property type="entry name" value="Porin chaperone SurA, peptide-binding domain"/>
    <property type="match status" value="1"/>
</dbReference>
<dbReference type="EMBL" id="CAFBLZ010000025">
    <property type="protein sequence ID" value="CAB4884251.1"/>
    <property type="molecule type" value="Genomic_DNA"/>
</dbReference>
<organism evidence="1">
    <name type="scientific">freshwater metagenome</name>
    <dbReference type="NCBI Taxonomy" id="449393"/>
    <lineage>
        <taxon>unclassified sequences</taxon>
        <taxon>metagenomes</taxon>
        <taxon>ecological metagenomes</taxon>
    </lineage>
</organism>
<dbReference type="AlphaFoldDB" id="A0A6J7EPX4"/>
<accession>A0A6J7EPX4</accession>
<dbReference type="InterPro" id="IPR027304">
    <property type="entry name" value="Trigger_fact/SurA_dom_sf"/>
</dbReference>
<protein>
    <submittedName>
        <fullName evidence="1">Unannotated protein</fullName>
    </submittedName>
</protein>
<dbReference type="PROSITE" id="PS51257">
    <property type="entry name" value="PROKAR_LIPOPROTEIN"/>
    <property type="match status" value="1"/>
</dbReference>
<dbReference type="Pfam" id="PF13624">
    <property type="entry name" value="SurA_N_3"/>
    <property type="match status" value="1"/>
</dbReference>
<reference evidence="1" key="1">
    <citation type="submission" date="2020-05" db="EMBL/GenBank/DDBJ databases">
        <authorList>
            <person name="Chiriac C."/>
            <person name="Salcher M."/>
            <person name="Ghai R."/>
            <person name="Kavagutti S V."/>
        </authorList>
    </citation>
    <scope>NUCLEOTIDE SEQUENCE</scope>
</reference>
<evidence type="ECO:0000313" key="1">
    <source>
        <dbReference type="EMBL" id="CAB4884251.1"/>
    </source>
</evidence>
<proteinExistence type="predicted"/>